<name>A0ABR8A0J8_9CYAN</name>
<comment type="caution">
    <text evidence="9">The sequence shown here is derived from an EMBL/GenBank/DDBJ whole genome shotgun (WGS) entry which is preliminary data.</text>
</comment>
<evidence type="ECO:0000313" key="9">
    <source>
        <dbReference type="EMBL" id="MBD2189728.1"/>
    </source>
</evidence>
<dbReference type="Pfam" id="PF01569">
    <property type="entry name" value="PAP2"/>
    <property type="match status" value="1"/>
</dbReference>
<feature type="transmembrane region" description="Helical" evidence="7">
    <location>
        <begin position="98"/>
        <end position="119"/>
    </location>
</feature>
<keyword evidence="5 7" id="KW-1133">Transmembrane helix</keyword>
<dbReference type="RefSeq" id="WP_190404548.1">
    <property type="nucleotide sequence ID" value="NZ_JACJQB010000049.1"/>
</dbReference>
<evidence type="ECO:0000256" key="4">
    <source>
        <dbReference type="ARBA" id="ARBA00022801"/>
    </source>
</evidence>
<dbReference type="Gene3D" id="1.20.144.10">
    <property type="entry name" value="Phosphatidic acid phosphatase type 2/haloperoxidase"/>
    <property type="match status" value="2"/>
</dbReference>
<keyword evidence="4" id="KW-0378">Hydrolase</keyword>
<feature type="transmembrane region" description="Helical" evidence="7">
    <location>
        <begin position="192"/>
        <end position="210"/>
    </location>
</feature>
<evidence type="ECO:0000256" key="6">
    <source>
        <dbReference type="ARBA" id="ARBA00023136"/>
    </source>
</evidence>
<dbReference type="PANTHER" id="PTHR14969:SF62">
    <property type="entry name" value="DECAPRENYLPHOSPHORYL-5-PHOSPHORIBOSE PHOSPHATASE RV3807C-RELATED"/>
    <property type="match status" value="1"/>
</dbReference>
<dbReference type="SUPFAM" id="SSF48317">
    <property type="entry name" value="Acid phosphatase/Vanadium-dependent haloperoxidase"/>
    <property type="match status" value="1"/>
</dbReference>
<protein>
    <submittedName>
        <fullName evidence="9">Phosphatase PAP2 family protein</fullName>
    </submittedName>
</protein>
<keyword evidence="6 7" id="KW-0472">Membrane</keyword>
<sequence length="216" mass="23984">MFNYLPLSIFKLQEKISKSLGGILSSFLAFSLLAIAINTLPLITQWDSIILAKIHNSQSLELDKIAIALTQSASGRGITASAFFLSIGLVWRKQWRSLGHIWLAIGGGGLITFLAKLLFHRHRPDVWISPLPQPDFSFPSGHAMLSMSLVIAIAILIPQKHWRLIWLVTGGVWFIAIAWTRLYLGVHYPSDILGGWLLAIFWAIAGGYLTKVNAKL</sequence>
<dbReference type="InterPro" id="IPR036938">
    <property type="entry name" value="PAP2/HPO_sf"/>
</dbReference>
<dbReference type="PANTHER" id="PTHR14969">
    <property type="entry name" value="SPHINGOSINE-1-PHOSPHATE PHOSPHOHYDROLASE"/>
    <property type="match status" value="1"/>
</dbReference>
<feature type="transmembrane region" description="Helical" evidence="7">
    <location>
        <begin position="164"/>
        <end position="186"/>
    </location>
</feature>
<evidence type="ECO:0000256" key="3">
    <source>
        <dbReference type="ARBA" id="ARBA00022692"/>
    </source>
</evidence>
<gene>
    <name evidence="9" type="ORF">H6F41_16475</name>
</gene>
<proteinExistence type="predicted"/>
<dbReference type="InterPro" id="IPR000326">
    <property type="entry name" value="PAP2/HPO"/>
</dbReference>
<dbReference type="Proteomes" id="UP000642094">
    <property type="component" value="Unassembled WGS sequence"/>
</dbReference>
<dbReference type="EMBL" id="JACJQB010000049">
    <property type="protein sequence ID" value="MBD2189728.1"/>
    <property type="molecule type" value="Genomic_DNA"/>
</dbReference>
<keyword evidence="10" id="KW-1185">Reference proteome</keyword>
<evidence type="ECO:0000313" key="10">
    <source>
        <dbReference type="Proteomes" id="UP000642094"/>
    </source>
</evidence>
<keyword evidence="3 7" id="KW-0812">Transmembrane</keyword>
<accession>A0ABR8A0J8</accession>
<evidence type="ECO:0000256" key="5">
    <source>
        <dbReference type="ARBA" id="ARBA00022989"/>
    </source>
</evidence>
<reference evidence="9 10" key="1">
    <citation type="journal article" date="2020" name="ISME J.">
        <title>Comparative genomics reveals insights into cyanobacterial evolution and habitat adaptation.</title>
        <authorList>
            <person name="Chen M.Y."/>
            <person name="Teng W.K."/>
            <person name="Zhao L."/>
            <person name="Hu C.X."/>
            <person name="Zhou Y.K."/>
            <person name="Han B.P."/>
            <person name="Song L.R."/>
            <person name="Shu W.S."/>
        </authorList>
    </citation>
    <scope>NUCLEOTIDE SEQUENCE [LARGE SCALE GENOMIC DNA]</scope>
    <source>
        <strain evidence="9 10">FACHB-723</strain>
    </source>
</reference>
<feature type="transmembrane region" description="Helical" evidence="7">
    <location>
        <begin position="65"/>
        <end position="91"/>
    </location>
</feature>
<evidence type="ECO:0000256" key="1">
    <source>
        <dbReference type="ARBA" id="ARBA00004651"/>
    </source>
</evidence>
<keyword evidence="2" id="KW-1003">Cell membrane</keyword>
<organism evidence="9 10">
    <name type="scientific">Pseudanabaena mucicola FACHB-723</name>
    <dbReference type="NCBI Taxonomy" id="2692860"/>
    <lineage>
        <taxon>Bacteria</taxon>
        <taxon>Bacillati</taxon>
        <taxon>Cyanobacteriota</taxon>
        <taxon>Cyanophyceae</taxon>
        <taxon>Pseudanabaenales</taxon>
        <taxon>Pseudanabaenaceae</taxon>
        <taxon>Pseudanabaena</taxon>
    </lineage>
</organism>
<evidence type="ECO:0000259" key="8">
    <source>
        <dbReference type="SMART" id="SM00014"/>
    </source>
</evidence>
<dbReference type="CDD" id="cd03392">
    <property type="entry name" value="PAP2_like_2"/>
    <property type="match status" value="1"/>
</dbReference>
<evidence type="ECO:0000256" key="2">
    <source>
        <dbReference type="ARBA" id="ARBA00022475"/>
    </source>
</evidence>
<comment type="subcellular location">
    <subcellularLocation>
        <location evidence="1">Cell membrane</location>
        <topology evidence="1">Multi-pass membrane protein</topology>
    </subcellularLocation>
</comment>
<feature type="transmembrane region" description="Helical" evidence="7">
    <location>
        <begin position="20"/>
        <end position="43"/>
    </location>
</feature>
<feature type="domain" description="Phosphatidic acid phosphatase type 2/haloperoxidase" evidence="8">
    <location>
        <begin position="97"/>
        <end position="207"/>
    </location>
</feature>
<evidence type="ECO:0000256" key="7">
    <source>
        <dbReference type="SAM" id="Phobius"/>
    </source>
</evidence>
<dbReference type="SMART" id="SM00014">
    <property type="entry name" value="acidPPc"/>
    <property type="match status" value="1"/>
</dbReference>
<feature type="transmembrane region" description="Helical" evidence="7">
    <location>
        <begin position="139"/>
        <end position="157"/>
    </location>
</feature>